<sequence length="142" mass="16831">MEFKGGAGSTRGICEAAANTQWEGGINSIKEQRTERVSLSRDLVKNKKWRGVFFPYAWSTIISDGADNARCTRIVYRLNSRSYIRLRQWYTMCHDQLYTCVESNKNDGDMVLQHFWCADLTWDIEKSFLKPRFYFYMFYMEL</sequence>
<evidence type="ECO:0000313" key="1">
    <source>
        <dbReference type="EMBL" id="OAD68310.1"/>
    </source>
</evidence>
<protein>
    <submittedName>
        <fullName evidence="1">Uncharacterized protein</fullName>
    </submittedName>
</protein>
<reference evidence="2" key="1">
    <citation type="submission" date="2015-06" db="EMBL/GenBank/DDBJ databases">
        <title>Expansion of signal transduction pathways in fungi by whole-genome duplication.</title>
        <authorList>
            <consortium name="DOE Joint Genome Institute"/>
            <person name="Corrochano L.M."/>
            <person name="Kuo A."/>
            <person name="Marcet-Houben M."/>
            <person name="Polaino S."/>
            <person name="Salamov A."/>
            <person name="Villalobos J.M."/>
            <person name="Alvarez M.I."/>
            <person name="Avalos J."/>
            <person name="Benito E.P."/>
            <person name="Benoit I."/>
            <person name="Burger G."/>
            <person name="Camino L.P."/>
            <person name="Canovas D."/>
            <person name="Cerda-Olmedo E."/>
            <person name="Cheng J.-F."/>
            <person name="Dominguez A."/>
            <person name="Elias M."/>
            <person name="Eslava A.P."/>
            <person name="Glaser F."/>
            <person name="Grimwood J."/>
            <person name="Gutierrez G."/>
            <person name="Heitman J."/>
            <person name="Henrissat B."/>
            <person name="Iturriaga E.A."/>
            <person name="Lang B.F."/>
            <person name="Lavin J.L."/>
            <person name="Lee S."/>
            <person name="Li W."/>
            <person name="Lindquist E."/>
            <person name="Lopez-Garcia S."/>
            <person name="Luque E.M."/>
            <person name="Marcos A.T."/>
            <person name="Martin J."/>
            <person name="McCluskey K."/>
            <person name="Medina H.R."/>
            <person name="Miralles-Duran A."/>
            <person name="Miyazaki A."/>
            <person name="Munoz-Torres E."/>
            <person name="Oguiza J.A."/>
            <person name="Ohm R."/>
            <person name="Olmedo M."/>
            <person name="Orejas M."/>
            <person name="Ortiz-Castellanos L."/>
            <person name="Pisabarro A.G."/>
            <person name="Rodriguez-Romero J."/>
            <person name="Ruiz-Herrera J."/>
            <person name="Ruiz-Vazquez R."/>
            <person name="Sanz C."/>
            <person name="Schackwitz W."/>
            <person name="Schmutz J."/>
            <person name="Shahriari M."/>
            <person name="Shelest E."/>
            <person name="Silva-Franco F."/>
            <person name="Soanes D."/>
            <person name="Syed K."/>
            <person name="Tagua V.G."/>
            <person name="Talbot N.J."/>
            <person name="Thon M."/>
            <person name="De vries R.P."/>
            <person name="Wiebenga A."/>
            <person name="Yadav J.S."/>
            <person name="Braun E.L."/>
            <person name="Baker S."/>
            <person name="Garre V."/>
            <person name="Horwitz B."/>
            <person name="Torres-Martinez S."/>
            <person name="Idnurm A."/>
            <person name="Herrera-Estrella A."/>
            <person name="Gabaldon T."/>
            <person name="Grigoriev I.V."/>
        </authorList>
    </citation>
    <scope>NUCLEOTIDE SEQUENCE [LARGE SCALE GENOMIC DNA]</scope>
    <source>
        <strain evidence="2">NRRL 1555(-)</strain>
    </source>
</reference>
<dbReference type="RefSeq" id="XP_018286350.1">
    <property type="nucleotide sequence ID" value="XM_018442019.1"/>
</dbReference>
<gene>
    <name evidence="1" type="ORF">PHYBLDRAFT_68858</name>
</gene>
<keyword evidence="2" id="KW-1185">Reference proteome</keyword>
<evidence type="ECO:0000313" key="2">
    <source>
        <dbReference type="Proteomes" id="UP000077315"/>
    </source>
</evidence>
<dbReference type="AlphaFoldDB" id="A0A163D2U2"/>
<dbReference type="Proteomes" id="UP000077315">
    <property type="component" value="Unassembled WGS sequence"/>
</dbReference>
<organism evidence="1 2">
    <name type="scientific">Phycomyces blakesleeanus (strain ATCC 8743b / DSM 1359 / FGSC 10004 / NBRC 33097 / NRRL 1555)</name>
    <dbReference type="NCBI Taxonomy" id="763407"/>
    <lineage>
        <taxon>Eukaryota</taxon>
        <taxon>Fungi</taxon>
        <taxon>Fungi incertae sedis</taxon>
        <taxon>Mucoromycota</taxon>
        <taxon>Mucoromycotina</taxon>
        <taxon>Mucoromycetes</taxon>
        <taxon>Mucorales</taxon>
        <taxon>Phycomycetaceae</taxon>
        <taxon>Phycomyces</taxon>
    </lineage>
</organism>
<dbReference type="InParanoid" id="A0A163D2U2"/>
<proteinExistence type="predicted"/>
<dbReference type="GeneID" id="29002925"/>
<accession>A0A163D2U2</accession>
<name>A0A163D2U2_PHYB8</name>
<dbReference type="VEuPathDB" id="FungiDB:PHYBLDRAFT_68858"/>
<dbReference type="EMBL" id="KV440995">
    <property type="protein sequence ID" value="OAD68310.1"/>
    <property type="molecule type" value="Genomic_DNA"/>
</dbReference>